<dbReference type="RefSeq" id="WP_187749297.1">
    <property type="nucleotide sequence ID" value="NZ_CP060828.1"/>
</dbReference>
<dbReference type="InterPro" id="IPR036412">
    <property type="entry name" value="HAD-like_sf"/>
</dbReference>
<dbReference type="AlphaFoldDB" id="A0A7H0IHS6"/>
<dbReference type="GO" id="GO:0005829">
    <property type="term" value="C:cytosol"/>
    <property type="evidence" value="ECO:0007669"/>
    <property type="project" value="TreeGrafter"/>
</dbReference>
<dbReference type="KEGG" id="sroi:IAG44_24910"/>
<dbReference type="PANTHER" id="PTHR10000">
    <property type="entry name" value="PHOSPHOSERINE PHOSPHATASE"/>
    <property type="match status" value="1"/>
</dbReference>
<dbReference type="InterPro" id="IPR023214">
    <property type="entry name" value="HAD_sf"/>
</dbReference>
<dbReference type="GO" id="GO:0016791">
    <property type="term" value="F:phosphatase activity"/>
    <property type="evidence" value="ECO:0007669"/>
    <property type="project" value="TreeGrafter"/>
</dbReference>
<keyword evidence="2" id="KW-1185">Reference proteome</keyword>
<sequence length="266" mass="29777">MVPSTRIVVFDLDDTLALSKAKIEPRMAQRLLRLLAEKPVCIISGGRYEQFQAQVLEELPLTPELAGRLHLMPTCGTRYLRWENGAWQDIYCENLAEDEKALIVKVLTEGAKSLGLWAEHTWGDIIEDRGSQVTFSALGQQAPHQEKAAWDPDGTRRRALWEYASARLPDLEVRSGGSTSIDVTKKGIDKAYGMRRLLDFLDLRVEDVLFVGDRLDEGGNDYPVRAMGVPSIAVTGWEQTVDVIDTLLGDHLDRPVPSLLEPLDVR</sequence>
<dbReference type="Proteomes" id="UP000516052">
    <property type="component" value="Chromosome"/>
</dbReference>
<dbReference type="InterPro" id="IPR043169">
    <property type="entry name" value="PMM_cap"/>
</dbReference>
<dbReference type="Pfam" id="PF08282">
    <property type="entry name" value="Hydrolase_3"/>
    <property type="match status" value="1"/>
</dbReference>
<evidence type="ECO:0000313" key="2">
    <source>
        <dbReference type="Proteomes" id="UP000516052"/>
    </source>
</evidence>
<dbReference type="SFLD" id="SFLDS00003">
    <property type="entry name" value="Haloacid_Dehalogenase"/>
    <property type="match status" value="1"/>
</dbReference>
<dbReference type="SFLD" id="SFLDG01140">
    <property type="entry name" value="C2.B:_Phosphomannomutase_and_P"/>
    <property type="match status" value="1"/>
</dbReference>
<keyword evidence="1" id="KW-0378">Hydrolase</keyword>
<dbReference type="EMBL" id="CP060828">
    <property type="protein sequence ID" value="QNP72342.1"/>
    <property type="molecule type" value="Genomic_DNA"/>
</dbReference>
<dbReference type="Gene3D" id="3.30.1240.20">
    <property type="match status" value="1"/>
</dbReference>
<dbReference type="Gene3D" id="3.40.50.1000">
    <property type="entry name" value="HAD superfamily/HAD-like"/>
    <property type="match status" value="1"/>
</dbReference>
<dbReference type="UniPathway" id="UPA00126">
    <property type="reaction ID" value="UER00424"/>
</dbReference>
<dbReference type="SUPFAM" id="SSF56784">
    <property type="entry name" value="HAD-like"/>
    <property type="match status" value="1"/>
</dbReference>
<evidence type="ECO:0000313" key="1">
    <source>
        <dbReference type="EMBL" id="QNP72342.1"/>
    </source>
</evidence>
<dbReference type="NCBIfam" id="TIGR01484">
    <property type="entry name" value="HAD-SF-IIB"/>
    <property type="match status" value="1"/>
</dbReference>
<gene>
    <name evidence="1" type="ORF">IAG44_24910</name>
</gene>
<dbReference type="SFLD" id="SFLDG01143">
    <property type="entry name" value="C2.B.3:_Phosphomannomutase_Lik"/>
    <property type="match status" value="1"/>
</dbReference>
<dbReference type="GO" id="GO:0009298">
    <property type="term" value="P:GDP-mannose biosynthetic process"/>
    <property type="evidence" value="ECO:0007669"/>
    <property type="project" value="UniProtKB-UniPathway"/>
</dbReference>
<reference evidence="1 2" key="1">
    <citation type="submission" date="2020-08" db="EMBL/GenBank/DDBJ databases">
        <title>A novel species.</title>
        <authorList>
            <person name="Gao J."/>
        </authorList>
    </citation>
    <scope>NUCLEOTIDE SEQUENCE [LARGE SCALE GENOMIC DNA]</scope>
    <source>
        <strain evidence="1 2">CRXT-G-22</strain>
    </source>
</reference>
<dbReference type="InterPro" id="IPR006379">
    <property type="entry name" value="HAD-SF_hydro_IIB"/>
</dbReference>
<organism evidence="1 2">
    <name type="scientific">Streptomyces roseirectus</name>
    <dbReference type="NCBI Taxonomy" id="2768066"/>
    <lineage>
        <taxon>Bacteria</taxon>
        <taxon>Bacillati</taxon>
        <taxon>Actinomycetota</taxon>
        <taxon>Actinomycetes</taxon>
        <taxon>Kitasatosporales</taxon>
        <taxon>Streptomycetaceae</taxon>
        <taxon>Streptomyces</taxon>
    </lineage>
</organism>
<accession>A0A7H0IHS6</accession>
<name>A0A7H0IHS6_9ACTN</name>
<protein>
    <submittedName>
        <fullName evidence="1">HAD-IIB family hydrolase</fullName>
    </submittedName>
</protein>
<dbReference type="PANTHER" id="PTHR10000:SF8">
    <property type="entry name" value="HAD SUPERFAMILY HYDROLASE-LIKE, TYPE 3"/>
    <property type="match status" value="1"/>
</dbReference>
<proteinExistence type="predicted"/>
<dbReference type="GO" id="GO:0000287">
    <property type="term" value="F:magnesium ion binding"/>
    <property type="evidence" value="ECO:0007669"/>
    <property type="project" value="TreeGrafter"/>
</dbReference>